<dbReference type="NCBIfam" id="NF010242">
    <property type="entry name" value="PRK13689.1"/>
    <property type="match status" value="1"/>
</dbReference>
<reference evidence="2 3" key="1">
    <citation type="submission" date="2016-10" db="EMBL/GenBank/DDBJ databases">
        <authorList>
            <person name="de Groot N.N."/>
        </authorList>
    </citation>
    <scope>NUCLEOTIDE SEQUENCE [LARGE SCALE GENOMIC DNA]</scope>
    <source>
        <strain evidence="2 3">CGMCC 1.10228</strain>
    </source>
</reference>
<dbReference type="SUPFAM" id="SSF158651">
    <property type="entry name" value="YejL-like"/>
    <property type="match status" value="1"/>
</dbReference>
<name>A0A1G7ZEZ4_9VIBR</name>
<organism evidence="2 3">
    <name type="scientific">Vibrio xiamenensis</name>
    <dbReference type="NCBI Taxonomy" id="861298"/>
    <lineage>
        <taxon>Bacteria</taxon>
        <taxon>Pseudomonadati</taxon>
        <taxon>Pseudomonadota</taxon>
        <taxon>Gammaproteobacteria</taxon>
        <taxon>Vibrionales</taxon>
        <taxon>Vibrionaceae</taxon>
        <taxon>Vibrio</taxon>
    </lineage>
</organism>
<proteinExistence type="inferred from homology"/>
<dbReference type="EMBL" id="FNDD01000007">
    <property type="protein sequence ID" value="SDH07185.1"/>
    <property type="molecule type" value="Genomic_DNA"/>
</dbReference>
<dbReference type="PIRSF" id="PIRSF006188">
    <property type="entry name" value="UCP006188"/>
    <property type="match status" value="1"/>
</dbReference>
<dbReference type="Gene3D" id="1.10.3390.10">
    <property type="entry name" value="YejL-like"/>
    <property type="match status" value="1"/>
</dbReference>
<evidence type="ECO:0000313" key="2">
    <source>
        <dbReference type="EMBL" id="SDH07185.1"/>
    </source>
</evidence>
<dbReference type="OrthoDB" id="5771474at2"/>
<evidence type="ECO:0000313" key="3">
    <source>
        <dbReference type="Proteomes" id="UP000198854"/>
    </source>
</evidence>
<gene>
    <name evidence="2" type="ORF">SAMN04488136_107160</name>
</gene>
<protein>
    <recommendedName>
        <fullName evidence="1">UPF0352 protein SAMN04488136_107160</fullName>
    </recommendedName>
</protein>
<dbReference type="HAMAP" id="MF_00816">
    <property type="entry name" value="UPF0352"/>
    <property type="match status" value="1"/>
</dbReference>
<dbReference type="AlphaFoldDB" id="A0A1G7ZEZ4"/>
<dbReference type="InterPro" id="IPR009857">
    <property type="entry name" value="UPF0352"/>
</dbReference>
<keyword evidence="3" id="KW-1185">Reference proteome</keyword>
<dbReference type="RefSeq" id="WP_093272040.1">
    <property type="nucleotide sequence ID" value="NZ_FNDD01000007.1"/>
</dbReference>
<accession>A0A1G7ZEZ4</accession>
<comment type="similarity">
    <text evidence="1">Belongs to the UPF0352 family.</text>
</comment>
<dbReference type="InterPro" id="IPR023202">
    <property type="entry name" value="YejL_sf"/>
</dbReference>
<dbReference type="STRING" id="861298.SAMN04488136_107160"/>
<dbReference type="Pfam" id="PF07208">
    <property type="entry name" value="DUF1414"/>
    <property type="match status" value="1"/>
</dbReference>
<dbReference type="Proteomes" id="UP000198854">
    <property type="component" value="Unassembled WGS sequence"/>
</dbReference>
<evidence type="ECO:0000256" key="1">
    <source>
        <dbReference type="HAMAP-Rule" id="MF_00816"/>
    </source>
</evidence>
<sequence>MPIKSKYSNQQIETILSEVGAIFQKHKAAPDLMLMIAGNIATNVVNQHVAESQRKKIAEQFAQALLASVEEKKD</sequence>